<dbReference type="SUPFAM" id="SSF53187">
    <property type="entry name" value="Zn-dependent exopeptidases"/>
    <property type="match status" value="1"/>
</dbReference>
<comment type="similarity">
    <text evidence="1">Belongs to the peptidase M20A family.</text>
</comment>
<dbReference type="EnsemblMetazoa" id="G18627.3">
    <property type="protein sequence ID" value="G18627.3:cds"/>
    <property type="gene ID" value="G18627"/>
</dbReference>
<feature type="domain" description="Peptidase M20 dimerisation" evidence="2">
    <location>
        <begin position="177"/>
        <end position="267"/>
    </location>
</feature>
<evidence type="ECO:0000313" key="4">
    <source>
        <dbReference type="Proteomes" id="UP000005408"/>
    </source>
</evidence>
<organism evidence="3 4">
    <name type="scientific">Magallana gigas</name>
    <name type="common">Pacific oyster</name>
    <name type="synonym">Crassostrea gigas</name>
    <dbReference type="NCBI Taxonomy" id="29159"/>
    <lineage>
        <taxon>Eukaryota</taxon>
        <taxon>Metazoa</taxon>
        <taxon>Spiralia</taxon>
        <taxon>Lophotrochozoa</taxon>
        <taxon>Mollusca</taxon>
        <taxon>Bivalvia</taxon>
        <taxon>Autobranchia</taxon>
        <taxon>Pteriomorphia</taxon>
        <taxon>Ostreida</taxon>
        <taxon>Ostreoidea</taxon>
        <taxon>Ostreidae</taxon>
        <taxon>Magallana</taxon>
    </lineage>
</organism>
<dbReference type="GO" id="GO:0016805">
    <property type="term" value="F:dipeptidase activity"/>
    <property type="evidence" value="ECO:0007669"/>
    <property type="project" value="InterPro"/>
</dbReference>
<name>A0A8W8JD83_MAGGI</name>
<evidence type="ECO:0000256" key="1">
    <source>
        <dbReference type="PIRNR" id="PIRNR037226"/>
    </source>
</evidence>
<dbReference type="InterPro" id="IPR052030">
    <property type="entry name" value="Peptidase_M20/M20A_hydrolases"/>
</dbReference>
<dbReference type="EnsemblMetazoa" id="G18627.1">
    <property type="protein sequence ID" value="G18627.1:cds"/>
    <property type="gene ID" value="G18627"/>
</dbReference>
<dbReference type="InterPro" id="IPR036264">
    <property type="entry name" value="Bact_exopeptidase_dim_dom"/>
</dbReference>
<proteinExistence type="inferred from homology"/>
<evidence type="ECO:0000313" key="3">
    <source>
        <dbReference type="EnsemblMetazoa" id="G18627.5:cds"/>
    </source>
</evidence>
<dbReference type="Pfam" id="PF07687">
    <property type="entry name" value="M20_dimer"/>
    <property type="match status" value="1"/>
</dbReference>
<dbReference type="InterPro" id="IPR017144">
    <property type="entry name" value="Xaa-Arg_dipeptidase"/>
</dbReference>
<dbReference type="Gene3D" id="3.40.630.10">
    <property type="entry name" value="Zn peptidases"/>
    <property type="match status" value="1"/>
</dbReference>
<dbReference type="InterPro" id="IPR011650">
    <property type="entry name" value="Peptidase_M20_dimer"/>
</dbReference>
<dbReference type="EnsemblMetazoa" id="G18627.5">
    <property type="protein sequence ID" value="G18627.5:cds"/>
    <property type="gene ID" value="G18627"/>
</dbReference>
<dbReference type="FunFam" id="3.30.70.360:FF:000004">
    <property type="entry name" value="Peptidase M20 domain-containing protein 2"/>
    <property type="match status" value="1"/>
</dbReference>
<reference evidence="3" key="1">
    <citation type="submission" date="2022-08" db="UniProtKB">
        <authorList>
            <consortium name="EnsemblMetazoa"/>
        </authorList>
    </citation>
    <scope>IDENTIFICATION</scope>
    <source>
        <strain evidence="3">05x7-T-G4-1.051#20</strain>
    </source>
</reference>
<dbReference type="AlphaFoldDB" id="A0A8W8JD83"/>
<dbReference type="CDD" id="cd05672">
    <property type="entry name" value="M20_ACY1L2-like"/>
    <property type="match status" value="1"/>
</dbReference>
<evidence type="ECO:0000259" key="2">
    <source>
        <dbReference type="Pfam" id="PF07687"/>
    </source>
</evidence>
<dbReference type="OMA" id="GPWEGIN"/>
<dbReference type="InterPro" id="IPR017439">
    <property type="entry name" value="Amidohydrolase"/>
</dbReference>
<protein>
    <recommendedName>
        <fullName evidence="1">Peptidase M20 domain-containing protein 2</fullName>
    </recommendedName>
</protein>
<dbReference type="Proteomes" id="UP000005408">
    <property type="component" value="Unassembled WGS sequence"/>
</dbReference>
<dbReference type="EnsemblMetazoa" id="G18627.6">
    <property type="protein sequence ID" value="G18627.6:cds"/>
    <property type="gene ID" value="G18627"/>
</dbReference>
<dbReference type="PANTHER" id="PTHR30575">
    <property type="entry name" value="PEPTIDASE M20"/>
    <property type="match status" value="1"/>
</dbReference>
<accession>A0A8W8JD83</accession>
<dbReference type="EnsemblMetazoa" id="G18627.7">
    <property type="protein sequence ID" value="G18627.7:cds"/>
    <property type="gene ID" value="G18627"/>
</dbReference>
<dbReference type="Gene3D" id="3.30.70.360">
    <property type="match status" value="1"/>
</dbReference>
<dbReference type="PIRSF" id="PIRSF037226">
    <property type="entry name" value="Amidohydrolase_ACY1L2_prd"/>
    <property type="match status" value="1"/>
</dbReference>
<dbReference type="InterPro" id="IPR002933">
    <property type="entry name" value="Peptidase_M20"/>
</dbReference>
<dbReference type="NCBIfam" id="TIGR01891">
    <property type="entry name" value="amidohydrolases"/>
    <property type="match status" value="1"/>
</dbReference>
<dbReference type="SUPFAM" id="SSF55031">
    <property type="entry name" value="Bacterial exopeptidase dimerisation domain"/>
    <property type="match status" value="1"/>
</dbReference>
<dbReference type="Pfam" id="PF01546">
    <property type="entry name" value="Peptidase_M20"/>
    <property type="match status" value="1"/>
</dbReference>
<keyword evidence="4" id="KW-1185">Reference proteome</keyword>
<dbReference type="PANTHER" id="PTHR30575:SF0">
    <property type="entry name" value="XAA-ARG DIPEPTIDASE"/>
    <property type="match status" value="1"/>
</dbReference>
<dbReference type="OrthoDB" id="6119954at2759"/>
<dbReference type="EnsemblMetazoa" id="G18627.2">
    <property type="protein sequence ID" value="G18627.2:cds"/>
    <property type="gene ID" value="G18627"/>
</dbReference>
<sequence>MDTQKLRDVACAEIDKNAEDLAALSNVLWTNPELALEEFIAHDALTTFLDKQDFDKVEKNFVLPTGFRAVFGDKSKGPHVAIMSEFDALPGIGHACGHNLIAEVGVAAALGVKAALKSVDVPFGQVSLLGTPAEEEHGGKIDFIKAGVFKDVDAAMMAHPAQYEVLRPNYVAISEIIIDFIGVEAHAAEFPWEGVNALDAAILCYNNVSCMRQQLDPGWMIHGIVTDGGARPNIIPRRASLEYYIRTPKNRDLKKLERKLRNCIQGAALATNCEVQVKVRSSFLNLLSNETMIKKYEEYTTQLGTEVDTDETHQALGGGSTDMGNVSYEVPSIHPDFAIGSDCNTHTKEFTPAAGSKEAQIYTLRAAKSLAMLCIDIMTDKDFLDKIKQEFEEESQ</sequence>